<dbReference type="GeneID" id="27665013"/>
<reference evidence="2 3" key="1">
    <citation type="journal article" date="2014" name="BMC Genomics">
        <title>Comparative genomics of the major fungal agents of human and animal Sporotrichosis: Sporothrix schenckii and Sporothrix brasiliensis.</title>
        <authorList>
            <person name="Teixeira M.M."/>
            <person name="de Almeida L.G."/>
            <person name="Kubitschek-Barreira P."/>
            <person name="Alves F.L."/>
            <person name="Kioshima E.S."/>
            <person name="Abadio A.K."/>
            <person name="Fernandes L."/>
            <person name="Derengowski L.S."/>
            <person name="Ferreira K.S."/>
            <person name="Souza R.C."/>
            <person name="Ruiz J.C."/>
            <person name="de Andrade N.C."/>
            <person name="Paes H.C."/>
            <person name="Nicola A.M."/>
            <person name="Albuquerque P."/>
            <person name="Gerber A.L."/>
            <person name="Martins V.P."/>
            <person name="Peconick L.D."/>
            <person name="Neto A.V."/>
            <person name="Chaucanez C.B."/>
            <person name="Silva P.A."/>
            <person name="Cunha O.L."/>
            <person name="de Oliveira F.F."/>
            <person name="dos Santos T.C."/>
            <person name="Barros A.L."/>
            <person name="Soares M.A."/>
            <person name="de Oliveira L.M."/>
            <person name="Marini M.M."/>
            <person name="Villalobos-Duno H."/>
            <person name="Cunha M.M."/>
            <person name="de Hoog S."/>
            <person name="da Silveira J.F."/>
            <person name="Henrissat B."/>
            <person name="Nino-Vega G.A."/>
            <person name="Cisalpino P.S."/>
            <person name="Mora-Montes H.M."/>
            <person name="Almeida S.R."/>
            <person name="Stajich J.E."/>
            <person name="Lopes-Bezerra L.M."/>
            <person name="Vasconcelos A.T."/>
            <person name="Felipe M.S."/>
        </authorList>
    </citation>
    <scope>NUCLEOTIDE SEQUENCE [LARGE SCALE GENOMIC DNA]</scope>
    <source>
        <strain evidence="2 3">1099-18</strain>
    </source>
</reference>
<reference evidence="2 3" key="2">
    <citation type="journal article" date="2015" name="Eukaryot. Cell">
        <title>Asexual propagation of a virulent clone complex in a human and feline outbreak of sporotrichosis.</title>
        <authorList>
            <person name="Teixeira Mde M."/>
            <person name="Rodrigues A.M."/>
            <person name="Tsui C.K."/>
            <person name="de Almeida L.G."/>
            <person name="Van Diepeningen A.D."/>
            <person name="van den Ende B.G."/>
            <person name="Fernandes G.F."/>
            <person name="Kano R."/>
            <person name="Hamelin R.C."/>
            <person name="Lopes-Bezerra L.M."/>
            <person name="Vasconcelos A.T."/>
            <person name="de Hoog S."/>
            <person name="de Camargo Z.P."/>
            <person name="Felipe M.S."/>
        </authorList>
    </citation>
    <scope>NUCLEOTIDE SEQUENCE [LARGE SCALE GENOMIC DNA]</scope>
    <source>
        <strain evidence="2 3">1099-18</strain>
    </source>
</reference>
<feature type="compositionally biased region" description="Basic and acidic residues" evidence="1">
    <location>
        <begin position="1"/>
        <end position="16"/>
    </location>
</feature>
<protein>
    <submittedName>
        <fullName evidence="2">Uncharacterized protein</fullName>
    </submittedName>
</protein>
<comment type="caution">
    <text evidence="2">The sequence shown here is derived from an EMBL/GenBank/DDBJ whole genome shotgun (WGS) entry which is preliminary data.</text>
</comment>
<evidence type="ECO:0000313" key="3">
    <source>
        <dbReference type="Proteomes" id="UP000033710"/>
    </source>
</evidence>
<dbReference type="KEGG" id="ssck:SPSK_02874"/>
<evidence type="ECO:0000256" key="1">
    <source>
        <dbReference type="SAM" id="MobiDB-lite"/>
    </source>
</evidence>
<evidence type="ECO:0000313" key="2">
    <source>
        <dbReference type="EMBL" id="KJR86423.1"/>
    </source>
</evidence>
<accession>A0A0F2M9N6</accession>
<dbReference type="EMBL" id="AXCR01000006">
    <property type="protein sequence ID" value="KJR86423.1"/>
    <property type="molecule type" value="Genomic_DNA"/>
</dbReference>
<sequence>MRKNKEEIARKNEQNGKKNGKPTRTKGTKSGRETRRRREMGERKSIVRAGVVVCWLARSVLDGRVDDDVPGGEKKRRKQVKV</sequence>
<feature type="region of interest" description="Disordered" evidence="1">
    <location>
        <begin position="1"/>
        <end position="44"/>
    </location>
</feature>
<dbReference type="AlphaFoldDB" id="A0A0F2M9N6"/>
<proteinExistence type="predicted"/>
<gene>
    <name evidence="2" type="ORF">SPSK_02874</name>
</gene>
<feature type="compositionally biased region" description="Basic and acidic residues" evidence="1">
    <location>
        <begin position="63"/>
        <end position="73"/>
    </location>
</feature>
<organism evidence="2 3">
    <name type="scientific">Sporothrix schenckii 1099-18</name>
    <dbReference type="NCBI Taxonomy" id="1397361"/>
    <lineage>
        <taxon>Eukaryota</taxon>
        <taxon>Fungi</taxon>
        <taxon>Dikarya</taxon>
        <taxon>Ascomycota</taxon>
        <taxon>Pezizomycotina</taxon>
        <taxon>Sordariomycetes</taxon>
        <taxon>Sordariomycetidae</taxon>
        <taxon>Ophiostomatales</taxon>
        <taxon>Ophiostomataceae</taxon>
        <taxon>Sporothrix</taxon>
    </lineage>
</organism>
<feature type="region of interest" description="Disordered" evidence="1">
    <location>
        <begin position="63"/>
        <end position="82"/>
    </location>
</feature>
<dbReference type="VEuPathDB" id="FungiDB:SPSK_02874"/>
<feature type="compositionally biased region" description="Basic residues" evidence="1">
    <location>
        <begin position="18"/>
        <end position="38"/>
    </location>
</feature>
<dbReference type="Proteomes" id="UP000033710">
    <property type="component" value="Unassembled WGS sequence"/>
</dbReference>
<dbReference type="RefSeq" id="XP_016589099.1">
    <property type="nucleotide sequence ID" value="XM_016729736.1"/>
</dbReference>
<name>A0A0F2M9N6_SPOSC</name>